<organism evidence="1 2">
    <name type="scientific">Suillus luteus UH-Slu-Lm8-n1</name>
    <dbReference type="NCBI Taxonomy" id="930992"/>
    <lineage>
        <taxon>Eukaryota</taxon>
        <taxon>Fungi</taxon>
        <taxon>Dikarya</taxon>
        <taxon>Basidiomycota</taxon>
        <taxon>Agaricomycotina</taxon>
        <taxon>Agaricomycetes</taxon>
        <taxon>Agaricomycetidae</taxon>
        <taxon>Boletales</taxon>
        <taxon>Suillineae</taxon>
        <taxon>Suillaceae</taxon>
        <taxon>Suillus</taxon>
    </lineage>
</organism>
<dbReference type="HOGENOM" id="CLU_2185693_0_0_1"/>
<evidence type="ECO:0000313" key="2">
    <source>
        <dbReference type="Proteomes" id="UP000054485"/>
    </source>
</evidence>
<keyword evidence="2" id="KW-1185">Reference proteome</keyword>
<gene>
    <name evidence="1" type="ORF">CY34DRAFT_648600</name>
</gene>
<dbReference type="Proteomes" id="UP000054485">
    <property type="component" value="Unassembled WGS sequence"/>
</dbReference>
<accession>A0A0D0B2H1</accession>
<reference evidence="1 2" key="1">
    <citation type="submission" date="2014-04" db="EMBL/GenBank/DDBJ databases">
        <authorList>
            <consortium name="DOE Joint Genome Institute"/>
            <person name="Kuo A."/>
            <person name="Ruytinx J."/>
            <person name="Rineau F."/>
            <person name="Colpaert J."/>
            <person name="Kohler A."/>
            <person name="Nagy L.G."/>
            <person name="Floudas D."/>
            <person name="Copeland A."/>
            <person name="Barry K.W."/>
            <person name="Cichocki N."/>
            <person name="Veneault-Fourrey C."/>
            <person name="LaButti K."/>
            <person name="Lindquist E.A."/>
            <person name="Lipzen A."/>
            <person name="Lundell T."/>
            <person name="Morin E."/>
            <person name="Murat C."/>
            <person name="Sun H."/>
            <person name="Tunlid A."/>
            <person name="Henrissat B."/>
            <person name="Grigoriev I.V."/>
            <person name="Hibbett D.S."/>
            <person name="Martin F."/>
            <person name="Nordberg H.P."/>
            <person name="Cantor M.N."/>
            <person name="Hua S.X."/>
        </authorList>
    </citation>
    <scope>NUCLEOTIDE SEQUENCE [LARGE SCALE GENOMIC DNA]</scope>
    <source>
        <strain evidence="1 2">UH-Slu-Lm8-n1</strain>
    </source>
</reference>
<protein>
    <submittedName>
        <fullName evidence="1">Uncharacterized protein</fullName>
    </submittedName>
</protein>
<evidence type="ECO:0000313" key="1">
    <source>
        <dbReference type="EMBL" id="KIK44219.1"/>
    </source>
</evidence>
<dbReference type="EMBL" id="KN835195">
    <property type="protein sequence ID" value="KIK44219.1"/>
    <property type="molecule type" value="Genomic_DNA"/>
</dbReference>
<sequence>MMMWLLAMAECREAQKLLPPPWSRGTLLAPPTLQPPSSTRIVLSLILPRTATDLCYFVPKLRGIITHRSNFKIRVLTLVRFFLYLYYVNSLNYTLQHEFASRMWLGNLR</sequence>
<name>A0A0D0B2H1_9AGAM</name>
<dbReference type="InParanoid" id="A0A0D0B2H1"/>
<dbReference type="AlphaFoldDB" id="A0A0D0B2H1"/>
<proteinExistence type="predicted"/>
<reference evidence="2" key="2">
    <citation type="submission" date="2015-01" db="EMBL/GenBank/DDBJ databases">
        <title>Evolutionary Origins and Diversification of the Mycorrhizal Mutualists.</title>
        <authorList>
            <consortium name="DOE Joint Genome Institute"/>
            <consortium name="Mycorrhizal Genomics Consortium"/>
            <person name="Kohler A."/>
            <person name="Kuo A."/>
            <person name="Nagy L.G."/>
            <person name="Floudas D."/>
            <person name="Copeland A."/>
            <person name="Barry K.W."/>
            <person name="Cichocki N."/>
            <person name="Veneault-Fourrey C."/>
            <person name="LaButti K."/>
            <person name="Lindquist E.A."/>
            <person name="Lipzen A."/>
            <person name="Lundell T."/>
            <person name="Morin E."/>
            <person name="Murat C."/>
            <person name="Riley R."/>
            <person name="Ohm R."/>
            <person name="Sun H."/>
            <person name="Tunlid A."/>
            <person name="Henrissat B."/>
            <person name="Grigoriev I.V."/>
            <person name="Hibbett D.S."/>
            <person name="Martin F."/>
        </authorList>
    </citation>
    <scope>NUCLEOTIDE SEQUENCE [LARGE SCALE GENOMIC DNA]</scope>
    <source>
        <strain evidence="2">UH-Slu-Lm8-n1</strain>
    </source>
</reference>